<dbReference type="EMBL" id="QGKX02000996">
    <property type="protein sequence ID" value="KAF3560125.1"/>
    <property type="molecule type" value="Genomic_DNA"/>
</dbReference>
<name>A0A8S9R926_BRACR</name>
<evidence type="ECO:0000256" key="1">
    <source>
        <dbReference type="SAM" id="MobiDB-lite"/>
    </source>
</evidence>
<dbReference type="Proteomes" id="UP000712600">
    <property type="component" value="Unassembled WGS sequence"/>
</dbReference>
<organism evidence="2 3">
    <name type="scientific">Brassica cretica</name>
    <name type="common">Mustard</name>
    <dbReference type="NCBI Taxonomy" id="69181"/>
    <lineage>
        <taxon>Eukaryota</taxon>
        <taxon>Viridiplantae</taxon>
        <taxon>Streptophyta</taxon>
        <taxon>Embryophyta</taxon>
        <taxon>Tracheophyta</taxon>
        <taxon>Spermatophyta</taxon>
        <taxon>Magnoliopsida</taxon>
        <taxon>eudicotyledons</taxon>
        <taxon>Gunneridae</taxon>
        <taxon>Pentapetalae</taxon>
        <taxon>rosids</taxon>
        <taxon>malvids</taxon>
        <taxon>Brassicales</taxon>
        <taxon>Brassicaceae</taxon>
        <taxon>Brassiceae</taxon>
        <taxon>Brassica</taxon>
    </lineage>
</organism>
<accession>A0A8S9R926</accession>
<feature type="region of interest" description="Disordered" evidence="1">
    <location>
        <begin position="58"/>
        <end position="81"/>
    </location>
</feature>
<sequence>MNTRGQPESEVETGARLCRDLSTDLRILSAIEGSAAGKGWELVFPDPEMAGPEITEAEVLSNPPEREEAEEAHELAESKAEYSRDREVLRDFFAKEIGEFRGGKRAIERGLSGYGSRGSGGG</sequence>
<proteinExistence type="predicted"/>
<comment type="caution">
    <text evidence="2">The sequence shown here is derived from an EMBL/GenBank/DDBJ whole genome shotgun (WGS) entry which is preliminary data.</text>
</comment>
<dbReference type="AlphaFoldDB" id="A0A8S9R926"/>
<reference evidence="2" key="1">
    <citation type="submission" date="2019-12" db="EMBL/GenBank/DDBJ databases">
        <title>Genome sequencing and annotation of Brassica cretica.</title>
        <authorList>
            <person name="Studholme D.J."/>
            <person name="Sarris P."/>
        </authorList>
    </citation>
    <scope>NUCLEOTIDE SEQUENCE</scope>
    <source>
        <strain evidence="2">PFS-109/04</strain>
        <tissue evidence="2">Leaf</tissue>
    </source>
</reference>
<evidence type="ECO:0000313" key="3">
    <source>
        <dbReference type="Proteomes" id="UP000712600"/>
    </source>
</evidence>
<feature type="compositionally biased region" description="Basic and acidic residues" evidence="1">
    <location>
        <begin position="72"/>
        <end position="81"/>
    </location>
</feature>
<protein>
    <submittedName>
        <fullName evidence="2">Uncharacterized protein</fullName>
    </submittedName>
</protein>
<gene>
    <name evidence="2" type="ORF">F2Q69_00010764</name>
</gene>
<evidence type="ECO:0000313" key="2">
    <source>
        <dbReference type="EMBL" id="KAF3560125.1"/>
    </source>
</evidence>